<organism evidence="1 2">
    <name type="scientific">Haemaphysalis longicornis</name>
    <name type="common">Bush tick</name>
    <dbReference type="NCBI Taxonomy" id="44386"/>
    <lineage>
        <taxon>Eukaryota</taxon>
        <taxon>Metazoa</taxon>
        <taxon>Ecdysozoa</taxon>
        <taxon>Arthropoda</taxon>
        <taxon>Chelicerata</taxon>
        <taxon>Arachnida</taxon>
        <taxon>Acari</taxon>
        <taxon>Parasitiformes</taxon>
        <taxon>Ixodida</taxon>
        <taxon>Ixodoidea</taxon>
        <taxon>Ixodidae</taxon>
        <taxon>Haemaphysalinae</taxon>
        <taxon>Haemaphysalis</taxon>
    </lineage>
</organism>
<accession>A0A9J6H433</accession>
<dbReference type="PANTHER" id="PTHR11505">
    <property type="entry name" value="L1 TRANSPOSABLE ELEMENT-RELATED"/>
    <property type="match status" value="1"/>
</dbReference>
<dbReference type="Gene3D" id="3.30.70.1820">
    <property type="entry name" value="L1 transposable element, RRM domain"/>
    <property type="match status" value="1"/>
</dbReference>
<gene>
    <name evidence="1" type="ORF">HPB48_009815</name>
</gene>
<evidence type="ECO:0000313" key="2">
    <source>
        <dbReference type="Proteomes" id="UP000821853"/>
    </source>
</evidence>
<proteinExistence type="predicted"/>
<dbReference type="InterPro" id="IPR004244">
    <property type="entry name" value="Transposase_22"/>
</dbReference>
<dbReference type="AlphaFoldDB" id="A0A9J6H433"/>
<dbReference type="VEuPathDB" id="VectorBase:HLOH_057161"/>
<reference evidence="1 2" key="1">
    <citation type="journal article" date="2020" name="Cell">
        <title>Large-Scale Comparative Analyses of Tick Genomes Elucidate Their Genetic Diversity and Vector Capacities.</title>
        <authorList>
            <consortium name="Tick Genome and Microbiome Consortium (TIGMIC)"/>
            <person name="Jia N."/>
            <person name="Wang J."/>
            <person name="Shi W."/>
            <person name="Du L."/>
            <person name="Sun Y."/>
            <person name="Zhan W."/>
            <person name="Jiang J.F."/>
            <person name="Wang Q."/>
            <person name="Zhang B."/>
            <person name="Ji P."/>
            <person name="Bell-Sakyi L."/>
            <person name="Cui X.M."/>
            <person name="Yuan T.T."/>
            <person name="Jiang B.G."/>
            <person name="Yang W.F."/>
            <person name="Lam T.T."/>
            <person name="Chang Q.C."/>
            <person name="Ding S.J."/>
            <person name="Wang X.J."/>
            <person name="Zhu J.G."/>
            <person name="Ruan X.D."/>
            <person name="Zhao L."/>
            <person name="Wei J.T."/>
            <person name="Ye R.Z."/>
            <person name="Que T.C."/>
            <person name="Du C.H."/>
            <person name="Zhou Y.H."/>
            <person name="Cheng J.X."/>
            <person name="Dai P.F."/>
            <person name="Guo W.B."/>
            <person name="Han X.H."/>
            <person name="Huang E.J."/>
            <person name="Li L.F."/>
            <person name="Wei W."/>
            <person name="Gao Y.C."/>
            <person name="Liu J.Z."/>
            <person name="Shao H.Z."/>
            <person name="Wang X."/>
            <person name="Wang C.C."/>
            <person name="Yang T.C."/>
            <person name="Huo Q.B."/>
            <person name="Li W."/>
            <person name="Chen H.Y."/>
            <person name="Chen S.E."/>
            <person name="Zhou L.G."/>
            <person name="Ni X.B."/>
            <person name="Tian J.H."/>
            <person name="Sheng Y."/>
            <person name="Liu T."/>
            <person name="Pan Y.S."/>
            <person name="Xia L.Y."/>
            <person name="Li J."/>
            <person name="Zhao F."/>
            <person name="Cao W.C."/>
        </authorList>
    </citation>
    <scope>NUCLEOTIDE SEQUENCE [LARGE SCALE GENOMIC DNA]</scope>
    <source>
        <strain evidence="1">HaeL-2018</strain>
    </source>
</reference>
<keyword evidence="2" id="KW-1185">Reference proteome</keyword>
<dbReference type="EMBL" id="JABSTR010000011">
    <property type="protein sequence ID" value="KAH9381777.1"/>
    <property type="molecule type" value="Genomic_DNA"/>
</dbReference>
<comment type="caution">
    <text evidence="1">The sequence shown here is derived from an EMBL/GenBank/DDBJ whole genome shotgun (WGS) entry which is preliminary data.</text>
</comment>
<name>A0A9J6H433_HAELO</name>
<protein>
    <submittedName>
        <fullName evidence="1">Uncharacterized protein</fullName>
    </submittedName>
</protein>
<sequence length="177" mass="19894">MQAIGALKQNQDELMQKVSDLTARVTTVESLIETIGTHPTSSDISPLVSDAVRIENAEINCRLNDLEDRSRRDNLLFYGVQDRPSETWAESEAHIRNLVSEHLNTALTDDAIARAHRLGAYVPNQTRPIIVKFSSLKSKESILSQKSKFKTVGVSVGEDFCRATRQSRKKTNRVWKS</sequence>
<evidence type="ECO:0000313" key="1">
    <source>
        <dbReference type="EMBL" id="KAH9381777.1"/>
    </source>
</evidence>
<dbReference type="OrthoDB" id="6514226at2759"/>
<dbReference type="Proteomes" id="UP000821853">
    <property type="component" value="Chromosome 9"/>
</dbReference>